<dbReference type="EMBL" id="JACCBT010000001">
    <property type="protein sequence ID" value="NYE16030.1"/>
    <property type="molecule type" value="Genomic_DNA"/>
</dbReference>
<feature type="transmembrane region" description="Helical" evidence="8">
    <location>
        <begin position="299"/>
        <end position="316"/>
    </location>
</feature>
<dbReference type="GO" id="GO:0009252">
    <property type="term" value="P:peptidoglycan biosynthetic process"/>
    <property type="evidence" value="ECO:0007669"/>
    <property type="project" value="UniProtKB-UniRule"/>
</dbReference>
<dbReference type="GO" id="GO:0008360">
    <property type="term" value="P:regulation of cell shape"/>
    <property type="evidence" value="ECO:0007669"/>
    <property type="project" value="UniProtKB-KW"/>
</dbReference>
<dbReference type="RefSeq" id="WP_229810334.1">
    <property type="nucleotide sequence ID" value="NZ_BMRD01000009.1"/>
</dbReference>
<protein>
    <recommendedName>
        <fullName evidence="8">Peptidoglycan glycosyltransferase RodA</fullName>
        <shortName evidence="8">PGT</shortName>
        <ecNumber evidence="8">2.4.99.28</ecNumber>
    </recommendedName>
    <alternativeName>
        <fullName evidence="8">Cell elongation protein RodA</fullName>
    </alternativeName>
    <alternativeName>
        <fullName evidence="8">Cell wall polymerase</fullName>
    </alternativeName>
    <alternativeName>
        <fullName evidence="8">Peptidoglycan polymerase</fullName>
        <shortName evidence="8">PG polymerase</shortName>
    </alternativeName>
</protein>
<proteinExistence type="inferred from homology"/>
<evidence type="ECO:0000256" key="8">
    <source>
        <dbReference type="HAMAP-Rule" id="MF_02079"/>
    </source>
</evidence>
<dbReference type="InterPro" id="IPR018365">
    <property type="entry name" value="Cell_cycle_FtsW-rel_CS"/>
</dbReference>
<keyword evidence="6 8" id="KW-0472">Membrane</keyword>
<comment type="caution">
    <text evidence="9">The sequence shown here is derived from an EMBL/GenBank/DDBJ whole genome shotgun (WGS) entry which is preliminary data.</text>
</comment>
<keyword evidence="8" id="KW-0808">Transferase</keyword>
<keyword evidence="10" id="KW-1185">Reference proteome</keyword>
<evidence type="ECO:0000256" key="2">
    <source>
        <dbReference type="ARBA" id="ARBA00004752"/>
    </source>
</evidence>
<dbReference type="GO" id="GO:0005886">
    <property type="term" value="C:plasma membrane"/>
    <property type="evidence" value="ECO:0007669"/>
    <property type="project" value="UniProtKB-SubCell"/>
</dbReference>
<dbReference type="InterPro" id="IPR011923">
    <property type="entry name" value="RodA/MrdB"/>
</dbReference>
<feature type="transmembrane region" description="Helical" evidence="8">
    <location>
        <begin position="98"/>
        <end position="118"/>
    </location>
</feature>
<feature type="transmembrane region" description="Helical" evidence="8">
    <location>
        <begin position="31"/>
        <end position="51"/>
    </location>
</feature>
<keyword evidence="8" id="KW-0328">Glycosyltransferase</keyword>
<keyword evidence="8" id="KW-0573">Peptidoglycan synthesis</keyword>
<dbReference type="PANTHER" id="PTHR30474:SF14">
    <property type="entry name" value="CELL CYCLE PROTEIN"/>
    <property type="match status" value="1"/>
</dbReference>
<evidence type="ECO:0000256" key="1">
    <source>
        <dbReference type="ARBA" id="ARBA00004141"/>
    </source>
</evidence>
<evidence type="ECO:0000256" key="5">
    <source>
        <dbReference type="ARBA" id="ARBA00022989"/>
    </source>
</evidence>
<dbReference type="Pfam" id="PF01098">
    <property type="entry name" value="FTSW_RODA_SPOVE"/>
    <property type="match status" value="1"/>
</dbReference>
<feature type="transmembrane region" description="Helical" evidence="8">
    <location>
        <begin position="210"/>
        <end position="230"/>
    </location>
</feature>
<gene>
    <name evidence="8" type="primary">rodA</name>
    <name evidence="9" type="ORF">BJ999_006326</name>
</gene>
<keyword evidence="5 8" id="KW-1133">Transmembrane helix</keyword>
<dbReference type="HAMAP" id="MF_02079">
    <property type="entry name" value="PGT_RodA"/>
    <property type="match status" value="1"/>
</dbReference>
<dbReference type="InterPro" id="IPR001182">
    <property type="entry name" value="FtsW/RodA"/>
</dbReference>
<accession>A0A7Y9KFW4</accession>
<evidence type="ECO:0000256" key="4">
    <source>
        <dbReference type="ARBA" id="ARBA00022960"/>
    </source>
</evidence>
<evidence type="ECO:0000256" key="7">
    <source>
        <dbReference type="ARBA" id="ARBA00049902"/>
    </source>
</evidence>
<keyword evidence="8" id="KW-0961">Cell wall biogenesis/degradation</keyword>
<feature type="transmembrane region" description="Helical" evidence="8">
    <location>
        <begin position="366"/>
        <end position="386"/>
    </location>
</feature>
<evidence type="ECO:0000313" key="10">
    <source>
        <dbReference type="Proteomes" id="UP000591272"/>
    </source>
</evidence>
<dbReference type="UniPathway" id="UPA00219"/>
<evidence type="ECO:0000256" key="6">
    <source>
        <dbReference type="ARBA" id="ARBA00023136"/>
    </source>
</evidence>
<sequence>MITGSGVGSVDAYAAHRSWTSRLSGLRRLDLPMLLAVLALSAVGALLVRSATFHLLTEQGKDPEGFLKRHILNLVIGFLLGGLVTVLDYRLLRAYVPILYGLACVGLLAVLTPLGSTINGSHSWIVIGGGFQVQPSEFAKVGLVVLLAMILGEPRDGEIGPGRRDVLLALVLAGVPGMLIMFQPDLGTTLVFIAVVLGMLAISGAQKRWLVGLVGGGIAAGFAVYFFGLLKAYQIARFTAFLDPEADPRGAGYNAQQARIAIGSGGAFGKGLFHGEQTGGHFVPEQQTDFIFTVAGEELGFVGAAVIIALLGVVLWRGLRIATQAADLFGTLVATGVVCWLGFQTFENVGMTIGIMPITGLPLPFVSYGGSATFANMIAFGLLQAVHVRRRPFD</sequence>
<dbReference type="GO" id="GO:0071555">
    <property type="term" value="P:cell wall organization"/>
    <property type="evidence" value="ECO:0007669"/>
    <property type="project" value="UniProtKB-KW"/>
</dbReference>
<dbReference type="GO" id="GO:0015648">
    <property type="term" value="F:lipid-linked peptidoglycan transporter activity"/>
    <property type="evidence" value="ECO:0007669"/>
    <property type="project" value="TreeGrafter"/>
</dbReference>
<dbReference type="Proteomes" id="UP000591272">
    <property type="component" value="Unassembled WGS sequence"/>
</dbReference>
<dbReference type="GO" id="GO:0032153">
    <property type="term" value="C:cell division site"/>
    <property type="evidence" value="ECO:0007669"/>
    <property type="project" value="TreeGrafter"/>
</dbReference>
<dbReference type="EC" id="2.4.99.28" evidence="8"/>
<evidence type="ECO:0000256" key="3">
    <source>
        <dbReference type="ARBA" id="ARBA00022692"/>
    </source>
</evidence>
<dbReference type="AlphaFoldDB" id="A0A7Y9KFW4"/>
<comment type="pathway">
    <text evidence="2 8">Cell wall biogenesis; peptidoglycan biosynthesis.</text>
</comment>
<feature type="transmembrane region" description="Helical" evidence="8">
    <location>
        <begin position="328"/>
        <end position="346"/>
    </location>
</feature>
<feature type="transmembrane region" description="Helical" evidence="8">
    <location>
        <begin position="188"/>
        <end position="205"/>
    </location>
</feature>
<dbReference type="GO" id="GO:0051301">
    <property type="term" value="P:cell division"/>
    <property type="evidence" value="ECO:0007669"/>
    <property type="project" value="InterPro"/>
</dbReference>
<comment type="subcellular location">
    <subcellularLocation>
        <location evidence="8">Cell membrane</location>
        <topology evidence="8">Multi-pass membrane protein</topology>
    </subcellularLocation>
    <subcellularLocation>
        <location evidence="1">Membrane</location>
        <topology evidence="1">Multi-pass membrane protein</topology>
    </subcellularLocation>
</comment>
<comment type="catalytic activity">
    <reaction evidence="7 8">
        <text>[GlcNAc-(1-&gt;4)-Mur2Ac(oyl-L-Ala-gamma-D-Glu-L-Lys-D-Ala-D-Ala)](n)-di-trans,octa-cis-undecaprenyl diphosphate + beta-D-GlcNAc-(1-&gt;4)-Mur2Ac(oyl-L-Ala-gamma-D-Glu-L-Lys-D-Ala-D-Ala)-di-trans,octa-cis-undecaprenyl diphosphate = [GlcNAc-(1-&gt;4)-Mur2Ac(oyl-L-Ala-gamma-D-Glu-L-Lys-D-Ala-D-Ala)](n+1)-di-trans,octa-cis-undecaprenyl diphosphate + di-trans,octa-cis-undecaprenyl diphosphate + H(+)</text>
        <dbReference type="Rhea" id="RHEA:23708"/>
        <dbReference type="Rhea" id="RHEA-COMP:9602"/>
        <dbReference type="Rhea" id="RHEA-COMP:9603"/>
        <dbReference type="ChEBI" id="CHEBI:15378"/>
        <dbReference type="ChEBI" id="CHEBI:58405"/>
        <dbReference type="ChEBI" id="CHEBI:60033"/>
        <dbReference type="ChEBI" id="CHEBI:78435"/>
        <dbReference type="EC" id="2.4.99.28"/>
    </reaction>
</comment>
<reference evidence="9 10" key="1">
    <citation type="submission" date="2020-07" db="EMBL/GenBank/DDBJ databases">
        <title>Sequencing the genomes of 1000 actinobacteria strains.</title>
        <authorList>
            <person name="Klenk H.-P."/>
        </authorList>
    </citation>
    <scope>NUCLEOTIDE SEQUENCE [LARGE SCALE GENOMIC DNA]</scope>
    <source>
        <strain evidence="9 10">DSM 43461</strain>
    </source>
</reference>
<keyword evidence="3 8" id="KW-0812">Transmembrane</keyword>
<dbReference type="GO" id="GO:0008955">
    <property type="term" value="F:peptidoglycan glycosyltransferase activity"/>
    <property type="evidence" value="ECO:0007669"/>
    <property type="project" value="UniProtKB-UniRule"/>
</dbReference>
<evidence type="ECO:0000313" key="9">
    <source>
        <dbReference type="EMBL" id="NYE16030.1"/>
    </source>
</evidence>
<dbReference type="PROSITE" id="PS00428">
    <property type="entry name" value="FTSW_RODA_SPOVE"/>
    <property type="match status" value="1"/>
</dbReference>
<comment type="function">
    <text evidence="8">Peptidoglycan polymerase that is essential for cell wall elongation.</text>
</comment>
<keyword evidence="8" id="KW-1003">Cell membrane</keyword>
<dbReference type="NCBIfam" id="TIGR02210">
    <property type="entry name" value="rodA_shape"/>
    <property type="match status" value="1"/>
</dbReference>
<dbReference type="PANTHER" id="PTHR30474">
    <property type="entry name" value="CELL CYCLE PROTEIN"/>
    <property type="match status" value="1"/>
</dbReference>
<name>A0A7Y9KFW4_9ACTN</name>
<organism evidence="9 10">
    <name type="scientific">Actinomadura citrea</name>
    <dbReference type="NCBI Taxonomy" id="46158"/>
    <lineage>
        <taxon>Bacteria</taxon>
        <taxon>Bacillati</taxon>
        <taxon>Actinomycetota</taxon>
        <taxon>Actinomycetes</taxon>
        <taxon>Streptosporangiales</taxon>
        <taxon>Thermomonosporaceae</taxon>
        <taxon>Actinomadura</taxon>
    </lineage>
</organism>
<feature type="transmembrane region" description="Helical" evidence="8">
    <location>
        <begin position="71"/>
        <end position="91"/>
    </location>
</feature>
<keyword evidence="4 8" id="KW-0133">Cell shape</keyword>
<comment type="similarity">
    <text evidence="8">Belongs to the SEDS family. MrdB/RodA subfamily.</text>
</comment>